<evidence type="ECO:0000313" key="2">
    <source>
        <dbReference type="EMBL" id="WVW86725.1"/>
    </source>
</evidence>
<reference evidence="2" key="2">
    <citation type="submission" date="2013-07" db="EMBL/GenBank/DDBJ databases">
        <authorList>
            <consortium name="The Broad Institute Genome Sequencing Platform"/>
            <person name="Cuomo C."/>
            <person name="Litvintseva A."/>
            <person name="Chen Y."/>
            <person name="Heitman J."/>
            <person name="Sun S."/>
            <person name="Springer D."/>
            <person name="Dromer F."/>
            <person name="Young S.K."/>
            <person name="Zeng Q."/>
            <person name="Gargeya S."/>
            <person name="Fitzgerald M."/>
            <person name="Abouelleil A."/>
            <person name="Alvarado L."/>
            <person name="Berlin A.M."/>
            <person name="Chapman S.B."/>
            <person name="Dewar J."/>
            <person name="Goldberg J."/>
            <person name="Griggs A."/>
            <person name="Gujja S."/>
            <person name="Hansen M."/>
            <person name="Howarth C."/>
            <person name="Imamovic A."/>
            <person name="Larimer J."/>
            <person name="McCowan C."/>
            <person name="Murphy C."/>
            <person name="Pearson M."/>
            <person name="Priest M."/>
            <person name="Roberts A."/>
            <person name="Saif S."/>
            <person name="Shea T."/>
            <person name="Sykes S."/>
            <person name="Wortman J."/>
            <person name="Nusbaum C."/>
            <person name="Birren B."/>
        </authorList>
    </citation>
    <scope>NUCLEOTIDE SEQUENCE</scope>
    <source>
        <strain evidence="2">CBS 10118</strain>
    </source>
</reference>
<proteinExistence type="predicted"/>
<reference evidence="1" key="3">
    <citation type="submission" date="2014-01" db="EMBL/GenBank/DDBJ databases">
        <title>Evolution of pathogenesis and genome organization in the Tremellales.</title>
        <authorList>
            <person name="Cuomo C."/>
            <person name="Litvintseva A."/>
            <person name="Heitman J."/>
            <person name="Chen Y."/>
            <person name="Sun S."/>
            <person name="Springer D."/>
            <person name="Dromer F."/>
            <person name="Young S."/>
            <person name="Zeng Q."/>
            <person name="Chapman S."/>
            <person name="Gujja S."/>
            <person name="Saif S."/>
            <person name="Birren B."/>
        </authorList>
    </citation>
    <scope>NUCLEOTIDE SEQUENCE</scope>
    <source>
        <strain evidence="1">CBS 10118</strain>
    </source>
</reference>
<keyword evidence="3" id="KW-1185">Reference proteome</keyword>
<gene>
    <name evidence="1" type="ORF">I302_07916</name>
    <name evidence="2" type="ORF">I302_108779</name>
</gene>
<organism evidence="1">
    <name type="scientific">Kwoniella bestiolae CBS 10118</name>
    <dbReference type="NCBI Taxonomy" id="1296100"/>
    <lineage>
        <taxon>Eukaryota</taxon>
        <taxon>Fungi</taxon>
        <taxon>Dikarya</taxon>
        <taxon>Basidiomycota</taxon>
        <taxon>Agaricomycotina</taxon>
        <taxon>Tremellomycetes</taxon>
        <taxon>Tremellales</taxon>
        <taxon>Cryptococcaceae</taxon>
        <taxon>Kwoniella</taxon>
    </lineage>
</organism>
<dbReference type="EMBL" id="KI894025">
    <property type="protein sequence ID" value="OCF22271.1"/>
    <property type="molecule type" value="Genomic_DNA"/>
</dbReference>
<name>A0A1B9FU35_9TREE</name>
<dbReference type="Proteomes" id="UP000092730">
    <property type="component" value="Chromosome 8"/>
</dbReference>
<dbReference type="EMBL" id="CP144548">
    <property type="protein sequence ID" value="WVW86725.1"/>
    <property type="molecule type" value="Genomic_DNA"/>
</dbReference>
<dbReference type="RefSeq" id="XP_019043341.1">
    <property type="nucleotide sequence ID" value="XM_019194505.1"/>
</dbReference>
<evidence type="ECO:0000313" key="3">
    <source>
        <dbReference type="Proteomes" id="UP000092730"/>
    </source>
</evidence>
<reference evidence="1" key="1">
    <citation type="submission" date="2013-07" db="EMBL/GenBank/DDBJ databases">
        <title>The Genome Sequence of Cryptococcus bestiolae CBS10118.</title>
        <authorList>
            <consortium name="The Broad Institute Genome Sequencing Platform"/>
            <person name="Cuomo C."/>
            <person name="Litvintseva A."/>
            <person name="Chen Y."/>
            <person name="Heitman J."/>
            <person name="Sun S."/>
            <person name="Springer D."/>
            <person name="Dromer F."/>
            <person name="Young S.K."/>
            <person name="Zeng Q."/>
            <person name="Gargeya S."/>
            <person name="Fitzgerald M."/>
            <person name="Abouelleil A."/>
            <person name="Alvarado L."/>
            <person name="Berlin A.M."/>
            <person name="Chapman S.B."/>
            <person name="Dewar J."/>
            <person name="Goldberg J."/>
            <person name="Griggs A."/>
            <person name="Gujja S."/>
            <person name="Hansen M."/>
            <person name="Howarth C."/>
            <person name="Imamovic A."/>
            <person name="Larimer J."/>
            <person name="McCowan C."/>
            <person name="Murphy C."/>
            <person name="Pearson M."/>
            <person name="Priest M."/>
            <person name="Roberts A."/>
            <person name="Saif S."/>
            <person name="Shea T."/>
            <person name="Sykes S."/>
            <person name="Wortman J."/>
            <person name="Nusbaum C."/>
            <person name="Birren B."/>
        </authorList>
    </citation>
    <scope>NUCLEOTIDE SEQUENCE [LARGE SCALE GENOMIC DNA]</scope>
    <source>
        <strain evidence="1">CBS 10118</strain>
    </source>
</reference>
<evidence type="ECO:0000313" key="1">
    <source>
        <dbReference type="EMBL" id="OCF22271.1"/>
    </source>
</evidence>
<reference evidence="2" key="4">
    <citation type="submission" date="2024-02" db="EMBL/GenBank/DDBJ databases">
        <title>Comparative genomics of Cryptococcus and Kwoniella reveals pathogenesis evolution and contrasting modes of karyotype evolution via chromosome fusion or intercentromeric recombination.</title>
        <authorList>
            <person name="Coelho M.A."/>
            <person name="David-Palma M."/>
            <person name="Shea T."/>
            <person name="Bowers K."/>
            <person name="McGinley-Smith S."/>
            <person name="Mohammad A.W."/>
            <person name="Gnirke A."/>
            <person name="Yurkov A.M."/>
            <person name="Nowrousian M."/>
            <person name="Sun S."/>
            <person name="Cuomo C.A."/>
            <person name="Heitman J."/>
        </authorList>
    </citation>
    <scope>NUCLEOTIDE SEQUENCE</scope>
    <source>
        <strain evidence="2">CBS 10118</strain>
    </source>
</reference>
<dbReference type="VEuPathDB" id="FungiDB:I302_07916"/>
<protein>
    <recommendedName>
        <fullName evidence="4">F-box domain-containing protein</fullName>
    </recommendedName>
</protein>
<dbReference type="GeneID" id="30212315"/>
<dbReference type="AlphaFoldDB" id="A0A1B9FU35"/>
<evidence type="ECO:0008006" key="4">
    <source>
        <dbReference type="Google" id="ProtNLM"/>
    </source>
</evidence>
<sequence length="324" mass="37742">MPNIDSPALPSEIWTQIISLINDQPTLASLALTSHLLHELSTSRQYETVILSTAPKIHLLRNHVPSEKKALIKHLEITIPIEFFNYDELDAGTERAEQGEGDELANLDSLLLTFQPMPEDRDVNRWSTDLPYIKENLFRWFPAFYPGNGPRHFKVDLDTSISDIEVKPPPLFLDSLNMLSEEVANHIKHWTNTRTICIPVENENVQHLHKMIDILMIPDLQRMWIPNWDPMGELIYANSYTNPKFMETLEEAQSRRKDCESKTKLSWMFAASFEKDLLYNSDRLEEVSEEWEEINKSGPISIELIRDKGWQETRNEWRKMVRSG</sequence>
<dbReference type="KEGG" id="kbi:30212315"/>
<accession>A0A1B9FU35</accession>